<reference evidence="4 5" key="1">
    <citation type="submission" date="2015-09" db="EMBL/GenBank/DDBJ databases">
        <title>Genome sequence of the marine flavobacterium Croceitalea dokdonensis DOKDO 023 that contains proton- and sodium-pumping rhodopsins.</title>
        <authorList>
            <person name="Kwon S.-K."/>
            <person name="Lee H.K."/>
            <person name="Kwak M.-J."/>
            <person name="Kim J.F."/>
        </authorList>
    </citation>
    <scope>NUCLEOTIDE SEQUENCE [LARGE SCALE GENOMIC DNA]</scope>
    <source>
        <strain evidence="4 5">DOKDO 023</strain>
    </source>
</reference>
<comment type="caution">
    <text evidence="1">Lacks conserved residue(s) required for the propagation of feature annotation.</text>
</comment>
<dbReference type="Pfam" id="PF04397">
    <property type="entry name" value="LytTR"/>
    <property type="match status" value="1"/>
</dbReference>
<feature type="domain" description="HTH LytTR-type" evidence="3">
    <location>
        <begin position="131"/>
        <end position="236"/>
    </location>
</feature>
<comment type="caution">
    <text evidence="4">The sequence shown here is derived from an EMBL/GenBank/DDBJ whole genome shotgun (WGS) entry which is preliminary data.</text>
</comment>
<dbReference type="RefSeq" id="WP_054557797.1">
    <property type="nucleotide sequence ID" value="NZ_LDJX01000001.1"/>
</dbReference>
<protein>
    <submittedName>
        <fullName evidence="4">Two-component system-Response regulator</fullName>
    </submittedName>
</protein>
<dbReference type="GO" id="GO:0003677">
    <property type="term" value="F:DNA binding"/>
    <property type="evidence" value="ECO:0007669"/>
    <property type="project" value="InterPro"/>
</dbReference>
<gene>
    <name evidence="4" type="ORF">I595_548</name>
</gene>
<keyword evidence="5" id="KW-1185">Reference proteome</keyword>
<sequence>MDYTFTIIDSNATSALQLQAILEPYTDFSCVTTAAHAEDGLNQILKFLPDVVIVHLNEHTASLLKMVSELHQYMQRLPVLIAVSKTKTHSYDAIKHGFFDYWLSPYNEFEVRKTIFKLRKQMPKESVPATLCLKTYRDYHYLDTNEILYLKADNNTTDFVMKNGSKISAYKTLKTFEEQLPNNFIRIHQSYILNIKYVSRIDYGKSTCTLRDQEHKLPFSKSYKDRIDNLKQLLSKNALNQ</sequence>
<dbReference type="SUPFAM" id="SSF52172">
    <property type="entry name" value="CheY-like"/>
    <property type="match status" value="1"/>
</dbReference>
<feature type="domain" description="Response regulatory" evidence="2">
    <location>
        <begin position="4"/>
        <end position="119"/>
    </location>
</feature>
<dbReference type="PANTHER" id="PTHR37299">
    <property type="entry name" value="TRANSCRIPTIONAL REGULATOR-RELATED"/>
    <property type="match status" value="1"/>
</dbReference>
<evidence type="ECO:0000259" key="3">
    <source>
        <dbReference type="PROSITE" id="PS50930"/>
    </source>
</evidence>
<dbReference type="CDD" id="cd00156">
    <property type="entry name" value="REC"/>
    <property type="match status" value="1"/>
</dbReference>
<dbReference type="Gene3D" id="2.40.50.1020">
    <property type="entry name" value="LytTr DNA-binding domain"/>
    <property type="match status" value="1"/>
</dbReference>
<dbReference type="SMART" id="SM00850">
    <property type="entry name" value="LytTR"/>
    <property type="match status" value="1"/>
</dbReference>
<proteinExistence type="predicted"/>
<dbReference type="OrthoDB" id="2168082at2"/>
<dbReference type="Gene3D" id="3.40.50.2300">
    <property type="match status" value="1"/>
</dbReference>
<dbReference type="PROSITE" id="PS50110">
    <property type="entry name" value="RESPONSE_REGULATORY"/>
    <property type="match status" value="1"/>
</dbReference>
<dbReference type="PANTHER" id="PTHR37299:SF1">
    <property type="entry name" value="STAGE 0 SPORULATION PROTEIN A HOMOLOG"/>
    <property type="match status" value="1"/>
</dbReference>
<organism evidence="4 5">
    <name type="scientific">Croceitalea dokdonensis DOKDO 023</name>
    <dbReference type="NCBI Taxonomy" id="1300341"/>
    <lineage>
        <taxon>Bacteria</taxon>
        <taxon>Pseudomonadati</taxon>
        <taxon>Bacteroidota</taxon>
        <taxon>Flavobacteriia</taxon>
        <taxon>Flavobacteriales</taxon>
        <taxon>Flavobacteriaceae</taxon>
        <taxon>Croceitalea</taxon>
    </lineage>
</organism>
<name>A0A0N8H4K7_9FLAO</name>
<evidence type="ECO:0000313" key="4">
    <source>
        <dbReference type="EMBL" id="KPM33644.1"/>
    </source>
</evidence>
<dbReference type="Proteomes" id="UP000050280">
    <property type="component" value="Unassembled WGS sequence"/>
</dbReference>
<dbReference type="InterPro" id="IPR011006">
    <property type="entry name" value="CheY-like_superfamily"/>
</dbReference>
<dbReference type="EMBL" id="LDJX01000001">
    <property type="protein sequence ID" value="KPM33644.1"/>
    <property type="molecule type" value="Genomic_DNA"/>
</dbReference>
<evidence type="ECO:0000256" key="1">
    <source>
        <dbReference type="PROSITE-ProRule" id="PRU00169"/>
    </source>
</evidence>
<evidence type="ECO:0000313" key="5">
    <source>
        <dbReference type="Proteomes" id="UP000050280"/>
    </source>
</evidence>
<dbReference type="AlphaFoldDB" id="A0A0N8H4K7"/>
<dbReference type="InterPro" id="IPR001789">
    <property type="entry name" value="Sig_transdc_resp-reg_receiver"/>
</dbReference>
<dbReference type="PROSITE" id="PS50930">
    <property type="entry name" value="HTH_LYTTR"/>
    <property type="match status" value="1"/>
</dbReference>
<dbReference type="InterPro" id="IPR046947">
    <property type="entry name" value="LytR-like"/>
</dbReference>
<dbReference type="InterPro" id="IPR007492">
    <property type="entry name" value="LytTR_DNA-bd_dom"/>
</dbReference>
<dbReference type="GO" id="GO:0000156">
    <property type="term" value="F:phosphorelay response regulator activity"/>
    <property type="evidence" value="ECO:0007669"/>
    <property type="project" value="InterPro"/>
</dbReference>
<accession>A0A0N8H4K7</accession>
<evidence type="ECO:0000259" key="2">
    <source>
        <dbReference type="PROSITE" id="PS50110"/>
    </source>
</evidence>
<dbReference type="STRING" id="1300341.I595_548"/>
<dbReference type="PATRIC" id="fig|1300341.3.peg.542"/>